<dbReference type="GO" id="GO:0004553">
    <property type="term" value="F:hydrolase activity, hydrolyzing O-glycosyl compounds"/>
    <property type="evidence" value="ECO:0007669"/>
    <property type="project" value="UniProtKB-ARBA"/>
</dbReference>
<dbReference type="Gene3D" id="2.60.40.10">
    <property type="entry name" value="Immunoglobulins"/>
    <property type="match status" value="1"/>
</dbReference>
<keyword evidence="3" id="KW-1185">Reference proteome</keyword>
<dbReference type="GO" id="GO:0005975">
    <property type="term" value="P:carbohydrate metabolic process"/>
    <property type="evidence" value="ECO:0007669"/>
    <property type="project" value="UniProtKB-ARBA"/>
</dbReference>
<dbReference type="Pfam" id="PF17963">
    <property type="entry name" value="Big_9"/>
    <property type="match status" value="1"/>
</dbReference>
<dbReference type="InterPro" id="IPR008979">
    <property type="entry name" value="Galactose-bd-like_sf"/>
</dbReference>
<dbReference type="InterPro" id="IPR013783">
    <property type="entry name" value="Ig-like_fold"/>
</dbReference>
<dbReference type="EMBL" id="VNIA01000006">
    <property type="protein sequence ID" value="TYP96705.1"/>
    <property type="molecule type" value="Genomic_DNA"/>
</dbReference>
<dbReference type="AlphaFoldDB" id="A0A5S5DLV1"/>
<reference evidence="2 3" key="1">
    <citation type="submission" date="2019-07" db="EMBL/GenBank/DDBJ databases">
        <title>Genomic Encyclopedia of Type Strains, Phase IV (KMG-IV): sequencing the most valuable type-strain genomes for metagenomic binning, comparative biology and taxonomic classification.</title>
        <authorList>
            <person name="Goeker M."/>
        </authorList>
    </citation>
    <scope>NUCLEOTIDE SEQUENCE [LARGE SCALE GENOMIC DNA]</scope>
    <source>
        <strain evidence="2 3">DSM 18961</strain>
    </source>
</reference>
<feature type="non-terminal residue" evidence="2">
    <location>
        <position position="1204"/>
    </location>
</feature>
<protein>
    <recommendedName>
        <fullName evidence="1">Cadherin domain-containing protein</fullName>
    </recommendedName>
</protein>
<dbReference type="PANTHER" id="PTHR12223">
    <property type="entry name" value="VESICULAR MANNOSE-BINDING LECTIN"/>
    <property type="match status" value="1"/>
</dbReference>
<dbReference type="GO" id="GO:0007156">
    <property type="term" value="P:homophilic cell adhesion via plasma membrane adhesion molecules"/>
    <property type="evidence" value="ECO:0007669"/>
    <property type="project" value="InterPro"/>
</dbReference>
<evidence type="ECO:0000259" key="1">
    <source>
        <dbReference type="PROSITE" id="PS50268"/>
    </source>
</evidence>
<evidence type="ECO:0000313" key="3">
    <source>
        <dbReference type="Proteomes" id="UP000323136"/>
    </source>
</evidence>
<dbReference type="SUPFAM" id="SSF49785">
    <property type="entry name" value="Galactose-binding domain-like"/>
    <property type="match status" value="1"/>
</dbReference>
<dbReference type="InterPro" id="IPR013320">
    <property type="entry name" value="ConA-like_dom_sf"/>
</dbReference>
<dbReference type="InterPro" id="IPR018247">
    <property type="entry name" value="EF_Hand_1_Ca_BS"/>
</dbReference>
<dbReference type="PANTHER" id="PTHR12223:SF19">
    <property type="entry name" value="LEGUME LECTIN DOMAIN-CONTAINING PROTEIN"/>
    <property type="match status" value="1"/>
</dbReference>
<dbReference type="PROSITE" id="PS00018">
    <property type="entry name" value="EF_HAND_1"/>
    <property type="match status" value="2"/>
</dbReference>
<proteinExistence type="predicted"/>
<dbReference type="GO" id="GO:0016020">
    <property type="term" value="C:membrane"/>
    <property type="evidence" value="ECO:0007669"/>
    <property type="project" value="InterPro"/>
</dbReference>
<dbReference type="Gene3D" id="2.60.120.200">
    <property type="match status" value="1"/>
</dbReference>
<name>A0A5S5DLV1_9FLAO</name>
<accession>A0A5S5DLV1</accession>
<organism evidence="2 3">
    <name type="scientific">Tenacibaculum adriaticum</name>
    <dbReference type="NCBI Taxonomy" id="413713"/>
    <lineage>
        <taxon>Bacteria</taxon>
        <taxon>Pseudomonadati</taxon>
        <taxon>Bacteroidota</taxon>
        <taxon>Flavobacteriia</taxon>
        <taxon>Flavobacteriales</taxon>
        <taxon>Flavobacteriaceae</taxon>
        <taxon>Tenacibaculum</taxon>
    </lineage>
</organism>
<dbReference type="Gene3D" id="2.60.40.3440">
    <property type="match status" value="1"/>
</dbReference>
<dbReference type="SUPFAM" id="SSF49899">
    <property type="entry name" value="Concanavalin A-like lectins/glucanases"/>
    <property type="match status" value="1"/>
</dbReference>
<dbReference type="Gene3D" id="2.60.120.260">
    <property type="entry name" value="Galactose-binding domain-like"/>
    <property type="match status" value="1"/>
</dbReference>
<dbReference type="CDD" id="cd01951">
    <property type="entry name" value="lectin_L-type"/>
    <property type="match status" value="1"/>
</dbReference>
<sequence length="1204" mass="127081">MENNYSSVLKFRRVIKVLIALLFFQFISLNEVKSQVIFTENFGETTTRQTSIYMPTGTFAFGDPNGTVNEKAIENNHYAVIDPNHIVDDYPNPYYWFWTGNQPVGNTGGDNGNPATDDHTTGDTNGAVLVVNAGTTLSDFYERQVSLELDQCYRLSVWMYVVNAGAQITLEAKDVSNGSVLGFETIPFTSTEDVWTEYTLDFKIPAGCTSADVALALRNNNSNNSGNDFYIDDIQLEKLTLCTGLEQTITCPVGKIPTDSDNDGVSDIDDLDDDNDGILDCEEKGISSSQEFQDVFSINGDAVQVAPKEVRLTQNINDQSGQAFSKNTLSFNKDFSFSFEANLGTNDGGADGIAIVFHNDPQGSLATGANGQGIGAGGITNGIVLEIDTWDNGAGLNDIPNDHTMIWDSDNQAAGVLSSAIDFGNLEDGAWHQVSVSWDSELQTLTYFVDNTLAGSYTGDLINTYFGGTPFVYFGFTASTGGAVNNQSIRFADFCDIPVYIDTDNDSIPDNLDTDSDGDGCFDAIEGNGSFTNSDIDGNGALTGSVDASGVPTIASGGQSTTAAVTNSGDTAACDVIDTDADGIIDSLDLDDDNDGILDTDECTQVEIQWNHNDAGGQGQAVQYGSGADAFFTNANDLSFGPGIFENPDYAYTYVFGGADQINFANAKTNNDYIQVSFTPNTNMFIYEINFGYYTTNASDIEFQMGNHKLALEISTNASDFSGANLLLQDVQVGDMLVPNGYAFISNSIANYVLSANTTYYVRVYFYDEQNADSQNRVRFDDFYFNMSEECDTDNDGLINSLDNDSDADGCFDAIEGDGSFTITDVDADGRLTGGVEANGVPSVANSGTGQANTPAVTDDSNFTACASDTAPIVTILEDINNDGFINNTELSGTIEVRVELPTAAVAGNTVTVVDGNGNTITVTLSPLDISNANIEVSFPAPAEGGSINTSATITYGPGIISNPGTDSAKVDTIAPSAPTIIISEDINNDGVIDSSELVGTIEVTITLPADAVENDVLVVVDGNGNTQTIILSADNITATTVTVSFPAPANGGVVNASGTITDQAENTSLAGTDNATININTTPTATSDSLTVEEDSTAGIANQIDVTTNDTIGGDGGDGDDFSIATAPTNGTVTEITDGIFEYIPNTDFNGLDSFTYTITDVDGDSATATVNVTINDVNDAPVANTDTATTEEDTAVAINVIG</sequence>
<feature type="domain" description="Cadherin" evidence="1">
    <location>
        <begin position="1085"/>
        <end position="1185"/>
    </location>
</feature>
<dbReference type="OrthoDB" id="9805017at2"/>
<comment type="caution">
    <text evidence="2">The sequence shown here is derived from an EMBL/GenBank/DDBJ whole genome shotgun (WGS) entry which is preliminary data.</text>
</comment>
<dbReference type="GO" id="GO:0005509">
    <property type="term" value="F:calcium ion binding"/>
    <property type="evidence" value="ECO:0007669"/>
    <property type="project" value="InterPro"/>
</dbReference>
<evidence type="ECO:0000313" key="2">
    <source>
        <dbReference type="EMBL" id="TYP96705.1"/>
    </source>
</evidence>
<dbReference type="InterPro" id="IPR051136">
    <property type="entry name" value="Intracellular_Lectin-GPT"/>
</dbReference>
<dbReference type="InterPro" id="IPR056573">
    <property type="entry name" value="Lectin_L-type_dom"/>
</dbReference>
<dbReference type="RefSeq" id="WP_148871011.1">
    <property type="nucleotide sequence ID" value="NZ_VNIA01000006.1"/>
</dbReference>
<dbReference type="Proteomes" id="UP000323136">
    <property type="component" value="Unassembled WGS sequence"/>
</dbReference>
<dbReference type="PROSITE" id="PS50268">
    <property type="entry name" value="CADHERIN_2"/>
    <property type="match status" value="1"/>
</dbReference>
<dbReference type="InterPro" id="IPR002126">
    <property type="entry name" value="Cadherin-like_dom"/>
</dbReference>
<gene>
    <name evidence="2" type="ORF">C7447_1061</name>
</gene>
<dbReference type="Pfam" id="PF18483">
    <property type="entry name" value="Lectin_L-type_dom"/>
    <property type="match status" value="1"/>
</dbReference>